<dbReference type="SUPFAM" id="SSF53901">
    <property type="entry name" value="Thiolase-like"/>
    <property type="match status" value="2"/>
</dbReference>
<dbReference type="Gene3D" id="3.40.47.10">
    <property type="match status" value="2"/>
</dbReference>
<dbReference type="SUPFAM" id="SSF55048">
    <property type="entry name" value="Probable ACP-binding domain of malonyl-CoA ACP transacylase"/>
    <property type="match status" value="2"/>
</dbReference>
<dbReference type="FunFam" id="3.40.47.10:FF:000019">
    <property type="entry name" value="Polyketide synthase type I"/>
    <property type="match status" value="1"/>
</dbReference>
<dbReference type="GO" id="GO:0004315">
    <property type="term" value="F:3-oxoacyl-[acyl-carrier-protein] synthase activity"/>
    <property type="evidence" value="ECO:0007669"/>
    <property type="project" value="InterPro"/>
</dbReference>
<keyword evidence="2" id="KW-0597">Phosphoprotein</keyword>
<dbReference type="SMART" id="SM00827">
    <property type="entry name" value="PKS_AT"/>
    <property type="match status" value="2"/>
</dbReference>
<evidence type="ECO:0000256" key="3">
    <source>
        <dbReference type="ARBA" id="ARBA00022679"/>
    </source>
</evidence>
<evidence type="ECO:0000256" key="6">
    <source>
        <dbReference type="SAM" id="MobiDB-lite"/>
    </source>
</evidence>
<dbReference type="PROSITE" id="PS50075">
    <property type="entry name" value="CARRIER"/>
    <property type="match status" value="2"/>
</dbReference>
<name>A0A919GGA2_9ACTN</name>
<keyword evidence="1" id="KW-0596">Phosphopantetheine</keyword>
<dbReference type="SUPFAM" id="SSF52151">
    <property type="entry name" value="FabD/lysophospholipase-like"/>
    <property type="match status" value="3"/>
</dbReference>
<dbReference type="InterPro" id="IPR016039">
    <property type="entry name" value="Thiolase-like"/>
</dbReference>
<dbReference type="Pfam" id="PF02801">
    <property type="entry name" value="Ketoacyl-synt_C"/>
    <property type="match status" value="2"/>
</dbReference>
<keyword evidence="4" id="KW-0045">Antibiotic biosynthesis</keyword>
<protein>
    <recommendedName>
        <fullName evidence="11">Type I polyketide synthase</fullName>
    </recommendedName>
</protein>
<dbReference type="SUPFAM" id="SSF47336">
    <property type="entry name" value="ACP-like"/>
    <property type="match status" value="2"/>
</dbReference>
<dbReference type="InterPro" id="IPR014043">
    <property type="entry name" value="Acyl_transferase_dom"/>
</dbReference>
<feature type="region of interest" description="Disordered" evidence="6">
    <location>
        <begin position="1019"/>
        <end position="1079"/>
    </location>
</feature>
<sequence>MNAAAPGTPDASGLPIAVVGLSCRFPSADSPAEFWRLLHEGRHAIREAPAGRAPGLDRLGTPPRGGFLDDVAGFDADFFSIAPREAAVMDPQQRLVLELAWEALEDARIRPATLRGSRTGVWIGAISDDYATLSGRLGPGAITQHTFTGLQRGVIANRVSYLTGARGPSLTVDCGQASSLVAVHQACESLRRGESTAALAGGVQLNLLPDVAERVRAFGALSPDARCYTFDARANGFVRGEGGGMVMLKPLARALADGDRVYAVILGGAVNNGSGAHLTAPDEQAQRQVLELAWQAAGADPGAAGHIELHGTGTPAGDPVEAAALGAVLGAARPAGNPLPVGSVKTNIGHLEGAAGIAGLIKTVLSIRHGLLPASLNHDRPHPEVPLERLNLAVQNRLSPWPPGPLLAGVSSFGVGGTNCHLVLSGPPDRPAATAPTAPARSGRPIGPWLVHARHESALATQAARLAAHLREHPDLDAADVGYSLALTRSPFEHRAAITAHDRAGLVAGLDALASGEPAASVTTGFAARPRRVVFAFPGQGSQWPLMARQLLRDEDAFAAAVHACARELDPVTGWDLRAVLDQAPDAAPLDRVDVLQPALFAVMVALAELWRAHGVQPEAVIGHSQGEVAAACVAGALSLRDAARIVAVRSRLVRRELSGLGGMASVRAGRDVLAGRLRPFAGKVSVAAANGPTATVIAGETAALDQVIAALEADGVQVRRIPVDYASHSTPVGVLREKLINELTGIEPMPARVPFYSSVTGGPVEGTSLDALYWYRNLREEVRFDDASAALLADGFDAFVECAPHPVLSAALRETADAADRETAVIPSLVRDEGGAERFRTSLAAAHVNGVEVDWRVTWERSGAAAVPLPTYAFLRQPYWLTGTGTGTATTGTATTGTDTATAGTGTSFPAQARSAGPRATTTNRFMARLAAAPQAERRRIAQRLVAETVAGVFGHADADDVAPDRTFRDLGLDSLLAVQLGDRLRAATGLPVTARTLFDHPTCTLLARHIEAAAADVPGGRGAEPAGIAPEPEPAEVPEPPALPPLVPWSTPPGPRPAADEPDEPVATGSAVSAPVPVPRHEEPVAVVGLACRFPGAEGVRAFWRLLTDGVDAVRAVPQDRWPTAGAMGPLPPPVERAGLLSGDTDRFDALFFGISPREAAEMDPQQRLFLEVAWEALEDAGLADGRLEGSRTGVFAGVTFHDFSDLNPVPTGPVSPYTATGRALNMVPNRLSYALGLRGPSVAVDTACSSSLLAVHLACRSIRDGECDTAIVGGVNLLLSGGTSVALKEFGGLSSDGRCKAFDARADGYGRGEGSGVVVLKPLSRALADGDDIWCTVRGSAANNDGHSNGLTAPSPKAQEEVLRDAYRRAGVSARDVSLLEAHGTGTALGDEIEATVLGTVLGAGREQDAPLLLGSVKTNIGHLEAAAGVAGFIKTALALKHRTVPRSLHFDTPNPGIDFAGLGLRVPTATEPWPAGGPALAGVSSFGWGGTNVHVVMEGWEAAEARQAPAAGGQCAGAVFVCAPGGSRWPGMARQLLRSEPAFREAVERCDREFARCTGRSLLDALHGEEDPGPVAEFAVQLGLAAWLESRGVVPEAVVGCGLGEITAAVVAGVLEPADGIRLALGYGEHLAHLEAAGDTRAVMELDRDDLRTALAQTGGRIRVAAVYGARTAVVAGPAEEVRALAATWAGRGARCAVLPGAAGCPDASGATGESFTAAVGPVSPGPGRIPLYSSLNGTALDWPGVGTGYFARLLGEPTRLADAVDELLAAGHGLFLEIGTDPLLTEALRQSADDSGTGALVLPTMSRSDAGCTGTLGALERLTRADPRGPGDAALVTLAARTPGALRELAGRVAAAVGEEGFSGGVHEVAAALARRADHPYRAAVVAHDLLELESALRSFCDGDRAAGVIAAPEAVRRAPEIRFVFPDHLGGDAGAAVEELLRSEPVFRAQVRKWDRLLAPAAGRSVLAELRARTDGSPTGGALSPPALFTVQTALAALLCSWGLKPDSVTGRGAGAVSAAWASGGLPLPEAVESACAGDGARAFQGHRRSEATVALVPPPRDAADLPADRAPSGEAAADTVVEVSLRPVLVDNDGAALLPGHRRHERSRGGRDALLEALGVLYTRGAPVLRALRPARHTVKLPTYPWQGERYPAVRTRAPHPSAVAEPLLGGRVDPATEPGTHYWQTRWSAKDPRLSRWAVSGAGGVPEEVLRQAALGAAAEVLGTGPHTVVRTRRHGGLVLPEGGARTVQTVLTRGEGTASVRMFGLEESGPVPLVEFELRAREAEPSPPAPAVPSTASPGPAVPGPAAPRPSASGAPAGTGRDAAAASESPSAPGAAEAHAPLTGDHPHGPVAADHAHEPAAGPHEDMLAFVRETVAEAVGLPAREVDAAQPVRELGVTSVMALDLRNRWETHCGVRLSPTVVWNYPTVGDIAALLVKKRGARRPAPHAPSDGPTPRRHEATTPSAAPAADPQVPQGSPESADPGIQLERELAALRQSLEDLKA</sequence>
<evidence type="ECO:0000259" key="7">
    <source>
        <dbReference type="PROSITE" id="PS50075"/>
    </source>
</evidence>
<accession>A0A919GGA2</accession>
<reference evidence="9" key="1">
    <citation type="journal article" date="2014" name="Int. J. Syst. Evol. Microbiol.">
        <title>Complete genome sequence of Corynebacterium casei LMG S-19264T (=DSM 44701T), isolated from a smear-ripened cheese.</title>
        <authorList>
            <consortium name="US DOE Joint Genome Institute (JGI-PGF)"/>
            <person name="Walter F."/>
            <person name="Albersmeier A."/>
            <person name="Kalinowski J."/>
            <person name="Ruckert C."/>
        </authorList>
    </citation>
    <scope>NUCLEOTIDE SEQUENCE</scope>
    <source>
        <strain evidence="9">JCM 5069</strain>
    </source>
</reference>
<gene>
    <name evidence="9" type="ORF">GCM10018793_47010</name>
</gene>
<dbReference type="InterPro" id="IPR032821">
    <property type="entry name" value="PKS_assoc"/>
</dbReference>
<feature type="compositionally biased region" description="Pro residues" evidence="6">
    <location>
        <begin position="1033"/>
        <end position="1058"/>
    </location>
</feature>
<dbReference type="SMART" id="SM00825">
    <property type="entry name" value="PKS_KS"/>
    <property type="match status" value="2"/>
</dbReference>
<dbReference type="InterPro" id="IPR050091">
    <property type="entry name" value="PKS_NRPS_Biosynth_Enz"/>
</dbReference>
<feature type="domain" description="Carrier" evidence="7">
    <location>
        <begin position="938"/>
        <end position="1016"/>
    </location>
</feature>
<dbReference type="Gene3D" id="3.40.366.10">
    <property type="entry name" value="Malonyl-Coenzyme A Acyl Carrier Protein, domain 2"/>
    <property type="match status" value="4"/>
</dbReference>
<feature type="region of interest" description="Disordered" evidence="6">
    <location>
        <begin position="2290"/>
        <end position="2368"/>
    </location>
</feature>
<dbReference type="InterPro" id="IPR016035">
    <property type="entry name" value="Acyl_Trfase/lysoPLipase"/>
</dbReference>
<dbReference type="GO" id="GO:0005886">
    <property type="term" value="C:plasma membrane"/>
    <property type="evidence" value="ECO:0007669"/>
    <property type="project" value="TreeGrafter"/>
</dbReference>
<dbReference type="GO" id="GO:0006633">
    <property type="term" value="P:fatty acid biosynthetic process"/>
    <property type="evidence" value="ECO:0007669"/>
    <property type="project" value="InterPro"/>
</dbReference>
<dbReference type="InterPro" id="IPR014031">
    <property type="entry name" value="Ketoacyl_synth_C"/>
</dbReference>
<keyword evidence="10" id="KW-1185">Reference proteome</keyword>
<dbReference type="InterPro" id="IPR016036">
    <property type="entry name" value="Malonyl_transacylase_ACP-bd"/>
</dbReference>
<comment type="caution">
    <text evidence="9">The sequence shown here is derived from an EMBL/GenBank/DDBJ whole genome shotgun (WGS) entry which is preliminary data.</text>
</comment>
<keyword evidence="5" id="KW-0012">Acyltransferase</keyword>
<dbReference type="GO" id="GO:0031177">
    <property type="term" value="F:phosphopantetheine binding"/>
    <property type="evidence" value="ECO:0007669"/>
    <property type="project" value="InterPro"/>
</dbReference>
<dbReference type="Pfam" id="PF00109">
    <property type="entry name" value="ketoacyl-synt"/>
    <property type="match status" value="2"/>
</dbReference>
<evidence type="ECO:0000256" key="4">
    <source>
        <dbReference type="ARBA" id="ARBA00023194"/>
    </source>
</evidence>
<evidence type="ECO:0000256" key="5">
    <source>
        <dbReference type="ARBA" id="ARBA00023315"/>
    </source>
</evidence>
<dbReference type="PANTHER" id="PTHR43775">
    <property type="entry name" value="FATTY ACID SYNTHASE"/>
    <property type="match status" value="1"/>
</dbReference>
<dbReference type="GO" id="GO:0004312">
    <property type="term" value="F:fatty acid synthase activity"/>
    <property type="evidence" value="ECO:0007669"/>
    <property type="project" value="TreeGrafter"/>
</dbReference>
<dbReference type="InterPro" id="IPR001227">
    <property type="entry name" value="Ac_transferase_dom_sf"/>
</dbReference>
<dbReference type="GO" id="GO:0005737">
    <property type="term" value="C:cytoplasm"/>
    <property type="evidence" value="ECO:0007669"/>
    <property type="project" value="TreeGrafter"/>
</dbReference>
<dbReference type="Pfam" id="PF16197">
    <property type="entry name" value="KAsynt_C_assoc"/>
    <property type="match status" value="2"/>
</dbReference>
<feature type="domain" description="Ketosynthase family 3 (KS3)" evidence="8">
    <location>
        <begin position="1084"/>
        <end position="1503"/>
    </location>
</feature>
<evidence type="ECO:0000259" key="8">
    <source>
        <dbReference type="PROSITE" id="PS52004"/>
    </source>
</evidence>
<dbReference type="Pfam" id="PF00698">
    <property type="entry name" value="Acyl_transf_1"/>
    <property type="match status" value="3"/>
</dbReference>
<dbReference type="SMART" id="SM01294">
    <property type="entry name" value="PKS_PP_betabranch"/>
    <property type="match status" value="1"/>
</dbReference>
<feature type="region of interest" description="Disordered" evidence="6">
    <location>
        <begin position="2448"/>
        <end position="2496"/>
    </location>
</feature>
<dbReference type="Proteomes" id="UP000603708">
    <property type="component" value="Unassembled WGS sequence"/>
</dbReference>
<evidence type="ECO:0000256" key="1">
    <source>
        <dbReference type="ARBA" id="ARBA00022450"/>
    </source>
</evidence>
<dbReference type="CDD" id="cd00833">
    <property type="entry name" value="PKS"/>
    <property type="match status" value="2"/>
</dbReference>
<proteinExistence type="predicted"/>
<dbReference type="EMBL" id="BNCD01000014">
    <property type="protein sequence ID" value="GHH83869.1"/>
    <property type="molecule type" value="Genomic_DNA"/>
</dbReference>
<dbReference type="SMART" id="SM00823">
    <property type="entry name" value="PKS_PP"/>
    <property type="match status" value="2"/>
</dbReference>
<keyword evidence="3" id="KW-0808">Transferase</keyword>
<dbReference type="Gene3D" id="3.30.70.250">
    <property type="entry name" value="Malonyl-CoA ACP transacylase, ACP-binding"/>
    <property type="match status" value="1"/>
</dbReference>
<feature type="region of interest" description="Disordered" evidence="6">
    <location>
        <begin position="887"/>
        <end position="921"/>
    </location>
</feature>
<dbReference type="Gene3D" id="3.30.70.3290">
    <property type="match status" value="2"/>
</dbReference>
<dbReference type="RefSeq" id="WP_189935205.1">
    <property type="nucleotide sequence ID" value="NZ_BNCD01000014.1"/>
</dbReference>
<dbReference type="GO" id="GO:0033068">
    <property type="term" value="P:macrolide biosynthetic process"/>
    <property type="evidence" value="ECO:0007669"/>
    <property type="project" value="UniProtKB-ARBA"/>
</dbReference>
<dbReference type="PROSITE" id="PS00012">
    <property type="entry name" value="PHOSPHOPANTETHEINE"/>
    <property type="match status" value="1"/>
</dbReference>
<dbReference type="InterPro" id="IPR014030">
    <property type="entry name" value="Ketoacyl_synth_N"/>
</dbReference>
<organism evidence="9 10">
    <name type="scientific">Streptomyces sulfonofaciens</name>
    <dbReference type="NCBI Taxonomy" id="68272"/>
    <lineage>
        <taxon>Bacteria</taxon>
        <taxon>Bacillati</taxon>
        <taxon>Actinomycetota</taxon>
        <taxon>Actinomycetes</taxon>
        <taxon>Kitasatosporales</taxon>
        <taxon>Streptomycetaceae</taxon>
        <taxon>Streptomyces</taxon>
    </lineage>
</organism>
<dbReference type="InterPro" id="IPR020841">
    <property type="entry name" value="PKS_Beta-ketoAc_synthase_dom"/>
</dbReference>
<dbReference type="Pfam" id="PF21089">
    <property type="entry name" value="PKS_DH_N"/>
    <property type="match status" value="1"/>
</dbReference>
<dbReference type="Gene3D" id="3.10.129.10">
    <property type="entry name" value="Hotdog Thioesterase"/>
    <property type="match status" value="1"/>
</dbReference>
<dbReference type="InterPro" id="IPR049552">
    <property type="entry name" value="PKS_DH_N"/>
</dbReference>
<dbReference type="Pfam" id="PF00550">
    <property type="entry name" value="PP-binding"/>
    <property type="match status" value="2"/>
</dbReference>
<feature type="compositionally biased region" description="Low complexity" evidence="6">
    <location>
        <begin position="2318"/>
        <end position="2350"/>
    </location>
</feature>
<feature type="domain" description="Carrier" evidence="7">
    <location>
        <begin position="2374"/>
        <end position="2448"/>
    </location>
</feature>
<evidence type="ECO:0000256" key="2">
    <source>
        <dbReference type="ARBA" id="ARBA00022553"/>
    </source>
</evidence>
<dbReference type="InterPro" id="IPR036736">
    <property type="entry name" value="ACP-like_sf"/>
</dbReference>
<evidence type="ECO:0000313" key="9">
    <source>
        <dbReference type="EMBL" id="GHH83869.1"/>
    </source>
</evidence>
<dbReference type="InterPro" id="IPR009081">
    <property type="entry name" value="PP-bd_ACP"/>
</dbReference>
<dbReference type="PANTHER" id="PTHR43775:SF37">
    <property type="entry name" value="SI:DKEY-61P9.11"/>
    <property type="match status" value="1"/>
</dbReference>
<dbReference type="InterPro" id="IPR020806">
    <property type="entry name" value="PKS_PP-bd"/>
</dbReference>
<feature type="domain" description="Ketosynthase family 3 (KS3)" evidence="8">
    <location>
        <begin position="13"/>
        <end position="426"/>
    </location>
</feature>
<dbReference type="PROSITE" id="PS52004">
    <property type="entry name" value="KS3_2"/>
    <property type="match status" value="2"/>
</dbReference>
<dbReference type="PROSITE" id="PS00606">
    <property type="entry name" value="KS3_1"/>
    <property type="match status" value="1"/>
</dbReference>
<dbReference type="InterPro" id="IPR018201">
    <property type="entry name" value="Ketoacyl_synth_AS"/>
</dbReference>
<dbReference type="Gene3D" id="1.10.1200.10">
    <property type="entry name" value="ACP-like"/>
    <property type="match status" value="2"/>
</dbReference>
<dbReference type="GO" id="GO:0071770">
    <property type="term" value="P:DIM/DIP cell wall layer assembly"/>
    <property type="evidence" value="ECO:0007669"/>
    <property type="project" value="TreeGrafter"/>
</dbReference>
<dbReference type="FunFam" id="3.40.366.10:FF:000002">
    <property type="entry name" value="Probable polyketide synthase 2"/>
    <property type="match status" value="1"/>
</dbReference>
<evidence type="ECO:0000313" key="10">
    <source>
        <dbReference type="Proteomes" id="UP000603708"/>
    </source>
</evidence>
<feature type="compositionally biased region" description="Low complexity" evidence="6">
    <location>
        <begin position="888"/>
        <end position="908"/>
    </location>
</feature>
<evidence type="ECO:0008006" key="11">
    <source>
        <dbReference type="Google" id="ProtNLM"/>
    </source>
</evidence>
<reference evidence="9" key="2">
    <citation type="submission" date="2020-09" db="EMBL/GenBank/DDBJ databases">
        <authorList>
            <person name="Sun Q."/>
            <person name="Ohkuma M."/>
        </authorList>
    </citation>
    <scope>NUCLEOTIDE SEQUENCE</scope>
    <source>
        <strain evidence="9">JCM 5069</strain>
    </source>
</reference>
<dbReference type="InterPro" id="IPR006162">
    <property type="entry name" value="Ppantetheine_attach_site"/>
</dbReference>